<name>A0ABW3CAE0_SPHXN</name>
<feature type="transmembrane region" description="Helical" evidence="8">
    <location>
        <begin position="261"/>
        <end position="278"/>
    </location>
</feature>
<feature type="transmembrane region" description="Helical" evidence="8">
    <location>
        <begin position="314"/>
        <end position="338"/>
    </location>
</feature>
<evidence type="ECO:0000256" key="5">
    <source>
        <dbReference type="ARBA" id="ARBA00022692"/>
    </source>
</evidence>
<keyword evidence="10" id="KW-1185">Reference proteome</keyword>
<proteinExistence type="inferred from homology"/>
<dbReference type="InterPro" id="IPR036259">
    <property type="entry name" value="MFS_trans_sf"/>
</dbReference>
<keyword evidence="6 8" id="KW-1133">Transmembrane helix</keyword>
<dbReference type="EMBL" id="JBHTIK010000015">
    <property type="protein sequence ID" value="MFD0850487.1"/>
    <property type="molecule type" value="Genomic_DNA"/>
</dbReference>
<dbReference type="Pfam" id="PF13347">
    <property type="entry name" value="MFS_2"/>
    <property type="match status" value="1"/>
</dbReference>
<feature type="transmembrane region" description="Helical" evidence="8">
    <location>
        <begin position="81"/>
        <end position="97"/>
    </location>
</feature>
<feature type="transmembrane region" description="Helical" evidence="8">
    <location>
        <begin position="103"/>
        <end position="122"/>
    </location>
</feature>
<reference evidence="10" key="1">
    <citation type="journal article" date="2019" name="Int. J. Syst. Evol. Microbiol.">
        <title>The Global Catalogue of Microorganisms (GCM) 10K type strain sequencing project: providing services to taxonomists for standard genome sequencing and annotation.</title>
        <authorList>
            <consortium name="The Broad Institute Genomics Platform"/>
            <consortium name="The Broad Institute Genome Sequencing Center for Infectious Disease"/>
            <person name="Wu L."/>
            <person name="Ma J."/>
        </authorList>
    </citation>
    <scope>NUCLEOTIDE SEQUENCE [LARGE SCALE GENOMIC DNA]</scope>
    <source>
        <strain evidence="10">CCUG 52537</strain>
    </source>
</reference>
<protein>
    <submittedName>
        <fullName evidence="9">MFS transporter</fullName>
    </submittedName>
</protein>
<keyword evidence="7 8" id="KW-0472">Membrane</keyword>
<evidence type="ECO:0000313" key="10">
    <source>
        <dbReference type="Proteomes" id="UP001597124"/>
    </source>
</evidence>
<feature type="transmembrane region" description="Helical" evidence="8">
    <location>
        <begin position="225"/>
        <end position="249"/>
    </location>
</feature>
<gene>
    <name evidence="9" type="ORF">ACFQ00_19320</name>
</gene>
<organism evidence="9 10">
    <name type="scientific">Sphingosinicella xenopeptidilytica</name>
    <dbReference type="NCBI Taxonomy" id="364098"/>
    <lineage>
        <taxon>Bacteria</taxon>
        <taxon>Pseudomonadati</taxon>
        <taxon>Pseudomonadota</taxon>
        <taxon>Alphaproteobacteria</taxon>
        <taxon>Sphingomonadales</taxon>
        <taxon>Sphingosinicellaceae</taxon>
        <taxon>Sphingosinicella</taxon>
    </lineage>
</organism>
<evidence type="ECO:0000256" key="3">
    <source>
        <dbReference type="ARBA" id="ARBA00022448"/>
    </source>
</evidence>
<feature type="transmembrane region" description="Helical" evidence="8">
    <location>
        <begin position="12"/>
        <end position="35"/>
    </location>
</feature>
<evidence type="ECO:0000256" key="7">
    <source>
        <dbReference type="ARBA" id="ARBA00023136"/>
    </source>
</evidence>
<evidence type="ECO:0000256" key="2">
    <source>
        <dbReference type="ARBA" id="ARBA00009617"/>
    </source>
</evidence>
<dbReference type="InterPro" id="IPR018043">
    <property type="entry name" value="Na/Gal_symport_CS"/>
</dbReference>
<feature type="transmembrane region" description="Helical" evidence="8">
    <location>
        <begin position="359"/>
        <end position="385"/>
    </location>
</feature>
<comment type="caution">
    <text evidence="9">The sequence shown here is derived from an EMBL/GenBank/DDBJ whole genome shotgun (WGS) entry which is preliminary data.</text>
</comment>
<dbReference type="RefSeq" id="WP_381494851.1">
    <property type="nucleotide sequence ID" value="NZ_JBHTIK010000015.1"/>
</dbReference>
<keyword evidence="3" id="KW-0813">Transport</keyword>
<dbReference type="Gene3D" id="1.20.1250.20">
    <property type="entry name" value="MFS general substrate transporter like domains"/>
    <property type="match status" value="2"/>
</dbReference>
<accession>A0ABW3CAE0</accession>
<feature type="transmembrane region" description="Helical" evidence="8">
    <location>
        <begin position="41"/>
        <end position="60"/>
    </location>
</feature>
<dbReference type="SUPFAM" id="SSF103473">
    <property type="entry name" value="MFS general substrate transporter"/>
    <property type="match status" value="1"/>
</dbReference>
<dbReference type="PANTHER" id="PTHR11328:SF24">
    <property type="entry name" value="MAJOR FACILITATOR SUPERFAMILY (MFS) PROFILE DOMAIN-CONTAINING PROTEIN"/>
    <property type="match status" value="1"/>
</dbReference>
<dbReference type="Proteomes" id="UP001597124">
    <property type="component" value="Unassembled WGS sequence"/>
</dbReference>
<comment type="similarity">
    <text evidence="2">Belongs to the sodium:galactoside symporter (TC 2.A.2) family.</text>
</comment>
<evidence type="ECO:0000256" key="4">
    <source>
        <dbReference type="ARBA" id="ARBA00022475"/>
    </source>
</evidence>
<evidence type="ECO:0000256" key="1">
    <source>
        <dbReference type="ARBA" id="ARBA00004651"/>
    </source>
</evidence>
<feature type="transmembrane region" description="Helical" evidence="8">
    <location>
        <begin position="176"/>
        <end position="197"/>
    </location>
</feature>
<keyword evidence="5 8" id="KW-0812">Transmembrane</keyword>
<dbReference type="PANTHER" id="PTHR11328">
    <property type="entry name" value="MAJOR FACILITATOR SUPERFAMILY DOMAIN-CONTAINING PROTEIN"/>
    <property type="match status" value="1"/>
</dbReference>
<evidence type="ECO:0000256" key="8">
    <source>
        <dbReference type="SAM" id="Phobius"/>
    </source>
</evidence>
<feature type="transmembrane region" description="Helical" evidence="8">
    <location>
        <begin position="143"/>
        <end position="164"/>
    </location>
</feature>
<comment type="subcellular location">
    <subcellularLocation>
        <location evidence="1">Cell membrane</location>
        <topology evidence="1">Multi-pass membrane protein</topology>
    </subcellularLocation>
</comment>
<dbReference type="PROSITE" id="PS00872">
    <property type="entry name" value="NA_GALACTOSIDE_SYMP"/>
    <property type="match status" value="1"/>
</dbReference>
<evidence type="ECO:0000256" key="6">
    <source>
        <dbReference type="ARBA" id="ARBA00022989"/>
    </source>
</evidence>
<feature type="transmembrane region" description="Helical" evidence="8">
    <location>
        <begin position="397"/>
        <end position="420"/>
    </location>
</feature>
<evidence type="ECO:0000313" key="9">
    <source>
        <dbReference type="EMBL" id="MFD0850487.1"/>
    </source>
</evidence>
<feature type="transmembrane region" description="Helical" evidence="8">
    <location>
        <begin position="290"/>
        <end position="308"/>
    </location>
</feature>
<sequence>MTPRIPSSRIALFALPALPVMMAHIPVGAIIPSFYAKHTAASMAAIGSVFLVSRIFDAMIDPVIGHMSDRTRGPFGRRKPWVVAGAVVMVLAVWALFTPAPDAGAGWLMAASMALFLGWGMLEIPYRAWSVELSRDYAERTKISTAIAVMGALGTLLFMAIPMLPIFASSEIGPQTMMFMAVVIAVLLPACVALAVWRVPEGDALPEERSTGLEAIRSLAKNRPLFIFVVTFIFGGLGTGAFTAVFYLFVDNHLGIGDRFAMLYVASAAANLAGMPLWHRVMQRIGRHRALALSWGSLVFVQLAMLAVPKGEAAFVPMIGLALAFGFAEAATKVAPYAMVGDIVDYETWRSGIDRSGSYFSFMILIAKLNFAIGGGAAFLLLGLIGYSATGVNTGFAASGLIAVFVGLPVLLWAAAAVMATRFPITRKRQDIIRRRIESRTRAI</sequence>
<keyword evidence="4" id="KW-1003">Cell membrane</keyword>
<dbReference type="InterPro" id="IPR039672">
    <property type="entry name" value="MFS_2"/>
</dbReference>